<reference evidence="1" key="1">
    <citation type="submission" date="2020-05" db="EMBL/GenBank/DDBJ databases">
        <authorList>
            <person name="Zeng H."/>
            <person name="Chan Y.K."/>
            <person name="Watt R.M."/>
        </authorList>
    </citation>
    <scope>NUCLEOTIDE SEQUENCE</scope>
    <source>
        <strain evidence="1">ATCC 700773</strain>
    </source>
</reference>
<evidence type="ECO:0000313" key="1">
    <source>
        <dbReference type="EMBL" id="QTQ12783.1"/>
    </source>
</evidence>
<dbReference type="Proteomes" id="UP000671995">
    <property type="component" value="Chromosome"/>
</dbReference>
<protein>
    <submittedName>
        <fullName evidence="1">Uncharacterized protein</fullName>
    </submittedName>
</protein>
<dbReference type="AlphaFoldDB" id="A0A975F1Q5"/>
<accession>A0A975F1Q5</accession>
<reference evidence="1" key="2">
    <citation type="journal article" date="2021" name="Microbiol. Resour. Announc.">
        <title>Complete Genome Sequences of Three Human Oral Treponema parvum Isolates.</title>
        <authorList>
            <person name="Zeng H."/>
            <person name="Watt R.M."/>
        </authorList>
    </citation>
    <scope>NUCLEOTIDE SEQUENCE</scope>
    <source>
        <strain evidence="1">ATCC 700773</strain>
    </source>
</reference>
<evidence type="ECO:0000313" key="2">
    <source>
        <dbReference type="Proteomes" id="UP000671995"/>
    </source>
</evidence>
<sequence length="126" mass="14610">MDLNYHIFKKSIQSKDKIVHKWYCYWNDPITGVMHQKVCKGCKTQVEAYAFVSALPPLFQEKKITIAKIAEWMYIPGGAYLERMEKLGKSYAIETLNVKRFMLNIFVEKFGELELVDLTVPNEGGI</sequence>
<organism evidence="1 2">
    <name type="scientific">Treponema parvum</name>
    <dbReference type="NCBI Taxonomy" id="138851"/>
    <lineage>
        <taxon>Bacteria</taxon>
        <taxon>Pseudomonadati</taxon>
        <taxon>Spirochaetota</taxon>
        <taxon>Spirochaetia</taxon>
        <taxon>Spirochaetales</taxon>
        <taxon>Treponemataceae</taxon>
        <taxon>Treponema</taxon>
    </lineage>
</organism>
<dbReference type="RefSeq" id="WP_210117495.1">
    <property type="nucleotide sequence ID" value="NZ_CP054257.1"/>
</dbReference>
<proteinExistence type="predicted"/>
<dbReference type="EMBL" id="CP054257">
    <property type="protein sequence ID" value="QTQ12783.1"/>
    <property type="molecule type" value="Genomic_DNA"/>
</dbReference>
<gene>
    <name evidence="1" type="ORF">HRI96_11595</name>
</gene>
<name>A0A975F1Q5_9SPIR</name>